<organism evidence="1">
    <name type="scientific">marine sediment metagenome</name>
    <dbReference type="NCBI Taxonomy" id="412755"/>
    <lineage>
        <taxon>unclassified sequences</taxon>
        <taxon>metagenomes</taxon>
        <taxon>ecological metagenomes</taxon>
    </lineage>
</organism>
<evidence type="ECO:0000313" key="1">
    <source>
        <dbReference type="EMBL" id="KKL14621.1"/>
    </source>
</evidence>
<gene>
    <name evidence="1" type="ORF">LCGC14_2513830</name>
</gene>
<proteinExistence type="predicted"/>
<name>A0A0F9DA28_9ZZZZ</name>
<dbReference type="AlphaFoldDB" id="A0A0F9DA28"/>
<accession>A0A0F9DA28</accession>
<sequence length="135" mass="14949">MIAENSQNVHDRIIVSEVDLVKGRHVSKLLALIGLRSTLSASPQQTMELIRTCVYWQAIVAAELKFSDRSLLEVFSFLPGTIALIAVIPPQRPDLEVLARRYSAQCMVRPVRVEQLAAAFGSQSLTRALPCRPPP</sequence>
<reference evidence="1" key="1">
    <citation type="journal article" date="2015" name="Nature">
        <title>Complex archaea that bridge the gap between prokaryotes and eukaryotes.</title>
        <authorList>
            <person name="Spang A."/>
            <person name="Saw J.H."/>
            <person name="Jorgensen S.L."/>
            <person name="Zaremba-Niedzwiedzka K."/>
            <person name="Martijn J."/>
            <person name="Lind A.E."/>
            <person name="van Eijk R."/>
            <person name="Schleper C."/>
            <person name="Guy L."/>
            <person name="Ettema T.J."/>
        </authorList>
    </citation>
    <scope>NUCLEOTIDE SEQUENCE</scope>
</reference>
<comment type="caution">
    <text evidence="1">The sequence shown here is derived from an EMBL/GenBank/DDBJ whole genome shotgun (WGS) entry which is preliminary data.</text>
</comment>
<dbReference type="EMBL" id="LAZR01040382">
    <property type="protein sequence ID" value="KKL14621.1"/>
    <property type="molecule type" value="Genomic_DNA"/>
</dbReference>
<protein>
    <submittedName>
        <fullName evidence="1">Uncharacterized protein</fullName>
    </submittedName>
</protein>